<dbReference type="PRINTS" id="PR00035">
    <property type="entry name" value="HTHGNTR"/>
</dbReference>
<evidence type="ECO:0000313" key="6">
    <source>
        <dbReference type="Proteomes" id="UP001056201"/>
    </source>
</evidence>
<accession>A0ABY4S7X1</accession>
<protein>
    <submittedName>
        <fullName evidence="5">GntR family transcriptional regulator</fullName>
    </submittedName>
</protein>
<dbReference type="CDD" id="cd07377">
    <property type="entry name" value="WHTH_GntR"/>
    <property type="match status" value="1"/>
</dbReference>
<dbReference type="RefSeq" id="WP_250196273.1">
    <property type="nucleotide sequence ID" value="NZ_CP097635.1"/>
</dbReference>
<evidence type="ECO:0000256" key="3">
    <source>
        <dbReference type="ARBA" id="ARBA00023163"/>
    </source>
</evidence>
<dbReference type="Gene3D" id="1.10.10.10">
    <property type="entry name" value="Winged helix-like DNA-binding domain superfamily/Winged helix DNA-binding domain"/>
    <property type="match status" value="1"/>
</dbReference>
<dbReference type="Proteomes" id="UP001056201">
    <property type="component" value="Chromosome 1"/>
</dbReference>
<keyword evidence="6" id="KW-1185">Reference proteome</keyword>
<feature type="domain" description="HTH gntR-type" evidence="4">
    <location>
        <begin position="24"/>
        <end position="92"/>
    </location>
</feature>
<dbReference type="EMBL" id="CP097635">
    <property type="protein sequence ID" value="URI08051.1"/>
    <property type="molecule type" value="Genomic_DNA"/>
</dbReference>
<dbReference type="SUPFAM" id="SSF46785">
    <property type="entry name" value="Winged helix' DNA-binding domain"/>
    <property type="match status" value="1"/>
</dbReference>
<proteinExistence type="predicted"/>
<evidence type="ECO:0000259" key="4">
    <source>
        <dbReference type="PROSITE" id="PS50949"/>
    </source>
</evidence>
<keyword evidence="1" id="KW-0805">Transcription regulation</keyword>
<dbReference type="SMART" id="SM00866">
    <property type="entry name" value="UTRA"/>
    <property type="match status" value="1"/>
</dbReference>
<dbReference type="Pfam" id="PF07702">
    <property type="entry name" value="UTRA"/>
    <property type="match status" value="1"/>
</dbReference>
<evidence type="ECO:0000256" key="2">
    <source>
        <dbReference type="ARBA" id="ARBA00023125"/>
    </source>
</evidence>
<dbReference type="PANTHER" id="PTHR44846:SF1">
    <property type="entry name" value="MANNOSYL-D-GLYCERATE TRANSPORT_METABOLISM SYSTEM REPRESSOR MNGR-RELATED"/>
    <property type="match status" value="1"/>
</dbReference>
<dbReference type="PROSITE" id="PS50949">
    <property type="entry name" value="HTH_GNTR"/>
    <property type="match status" value="1"/>
</dbReference>
<keyword evidence="3" id="KW-0804">Transcription</keyword>
<dbReference type="InterPro" id="IPR036388">
    <property type="entry name" value="WH-like_DNA-bd_sf"/>
</dbReference>
<evidence type="ECO:0000313" key="5">
    <source>
        <dbReference type="EMBL" id="URI08051.1"/>
    </source>
</evidence>
<dbReference type="SMART" id="SM00345">
    <property type="entry name" value="HTH_GNTR"/>
    <property type="match status" value="1"/>
</dbReference>
<keyword evidence="2" id="KW-0238">DNA-binding</keyword>
<dbReference type="PANTHER" id="PTHR44846">
    <property type="entry name" value="MANNOSYL-D-GLYCERATE TRANSPORT/METABOLISM SYSTEM REPRESSOR MNGR-RELATED"/>
    <property type="match status" value="1"/>
</dbReference>
<dbReference type="Pfam" id="PF00392">
    <property type="entry name" value="GntR"/>
    <property type="match status" value="1"/>
</dbReference>
<organism evidence="5 6">
    <name type="scientific">Aquincola tertiaricarbonis</name>
    <dbReference type="NCBI Taxonomy" id="391953"/>
    <lineage>
        <taxon>Bacteria</taxon>
        <taxon>Pseudomonadati</taxon>
        <taxon>Pseudomonadota</taxon>
        <taxon>Betaproteobacteria</taxon>
        <taxon>Burkholderiales</taxon>
        <taxon>Sphaerotilaceae</taxon>
        <taxon>Aquincola</taxon>
    </lineage>
</organism>
<dbReference type="InterPro" id="IPR011663">
    <property type="entry name" value="UTRA"/>
</dbReference>
<dbReference type="Gene3D" id="3.40.1410.10">
    <property type="entry name" value="Chorismate lyase-like"/>
    <property type="match status" value="1"/>
</dbReference>
<reference evidence="5" key="1">
    <citation type="submission" date="2022-05" db="EMBL/GenBank/DDBJ databases">
        <title>An RpoN-dependent PEP-CTERM gene is involved in floc formation of an Aquincola tertiaricarbonis strain.</title>
        <authorList>
            <person name="Qiu D."/>
            <person name="Xia M."/>
        </authorList>
    </citation>
    <scope>NUCLEOTIDE SEQUENCE</scope>
    <source>
        <strain evidence="5">RN12</strain>
    </source>
</reference>
<dbReference type="SUPFAM" id="SSF64288">
    <property type="entry name" value="Chorismate lyase-like"/>
    <property type="match status" value="1"/>
</dbReference>
<dbReference type="InterPro" id="IPR050679">
    <property type="entry name" value="Bact_HTH_transcr_reg"/>
</dbReference>
<gene>
    <name evidence="5" type="ORF">MW290_05580</name>
</gene>
<sequence>MVSASKGTELARTAAAGALPAGAEPLHLRLRNHLRDDILQGRLAPLAQLPSEAELIGRFGVSRITVRHALAALHAEGLITKVQGKGSFVAPPRLSQSLDRLRGLSESLTGEGHEVQARLVASSDAPASAALARRLCLDSGAPVTELLSLRYVDRQPLSLNRLLMAAPLGARLRKADIGRRDVVDLYENDFGLTVGHAEVEISATPAGRLQRKHLGLAEHAPVLQVERLVHDAAGQPLHLETSWYRHDGFSYRVRLER</sequence>
<name>A0ABY4S7X1_AQUTE</name>
<evidence type="ECO:0000256" key="1">
    <source>
        <dbReference type="ARBA" id="ARBA00023015"/>
    </source>
</evidence>
<dbReference type="InterPro" id="IPR028978">
    <property type="entry name" value="Chorismate_lyase_/UTRA_dom_sf"/>
</dbReference>
<dbReference type="InterPro" id="IPR036390">
    <property type="entry name" value="WH_DNA-bd_sf"/>
</dbReference>
<dbReference type="InterPro" id="IPR000524">
    <property type="entry name" value="Tscrpt_reg_HTH_GntR"/>
</dbReference>